<evidence type="ECO:0000256" key="5">
    <source>
        <dbReference type="ARBA" id="ARBA00023136"/>
    </source>
</evidence>
<dbReference type="InterPro" id="IPR004342">
    <property type="entry name" value="EXS_C"/>
</dbReference>
<dbReference type="InterPro" id="IPR004331">
    <property type="entry name" value="SPX_dom"/>
</dbReference>
<evidence type="ECO:0000259" key="9">
    <source>
        <dbReference type="PROSITE" id="PS51382"/>
    </source>
</evidence>
<accession>A0A9P8PQW9</accession>
<evidence type="ECO:0000256" key="2">
    <source>
        <dbReference type="ARBA" id="ARBA00009665"/>
    </source>
</evidence>
<feature type="transmembrane region" description="Helical" evidence="7">
    <location>
        <begin position="487"/>
        <end position="507"/>
    </location>
</feature>
<evidence type="ECO:0000256" key="7">
    <source>
        <dbReference type="SAM" id="Phobius"/>
    </source>
</evidence>
<proteinExistence type="inferred from homology"/>
<evidence type="ECO:0000259" key="8">
    <source>
        <dbReference type="PROSITE" id="PS51380"/>
    </source>
</evidence>
<reference evidence="10" key="1">
    <citation type="journal article" date="2021" name="Open Biol.">
        <title>Shared evolutionary footprints suggest mitochondrial oxidative damage underlies multiple complex I losses in fungi.</title>
        <authorList>
            <person name="Schikora-Tamarit M.A."/>
            <person name="Marcet-Houben M."/>
            <person name="Nosek J."/>
            <person name="Gabaldon T."/>
        </authorList>
    </citation>
    <scope>NUCLEOTIDE SEQUENCE</scope>
    <source>
        <strain evidence="10">CBS6341</strain>
    </source>
</reference>
<dbReference type="OrthoDB" id="9970435at2759"/>
<evidence type="ECO:0000256" key="6">
    <source>
        <dbReference type="SAM" id="MobiDB-lite"/>
    </source>
</evidence>
<keyword evidence="11" id="KW-1185">Reference proteome</keyword>
<dbReference type="PANTHER" id="PTHR10783:SF103">
    <property type="entry name" value="SOLUTE CARRIER FAMILY 53 MEMBER 1"/>
    <property type="match status" value="1"/>
</dbReference>
<feature type="transmembrane region" description="Helical" evidence="7">
    <location>
        <begin position="372"/>
        <end position="391"/>
    </location>
</feature>
<dbReference type="Pfam" id="PF03105">
    <property type="entry name" value="SPX"/>
    <property type="match status" value="1"/>
</dbReference>
<comment type="caution">
    <text evidence="10">The sequence shown here is derived from an EMBL/GenBank/DDBJ whole genome shotgun (WGS) entry which is preliminary data.</text>
</comment>
<keyword evidence="3 7" id="KW-0812">Transmembrane</keyword>
<organism evidence="10 11">
    <name type="scientific">Wickerhamomyces mucosus</name>
    <dbReference type="NCBI Taxonomy" id="1378264"/>
    <lineage>
        <taxon>Eukaryota</taxon>
        <taxon>Fungi</taxon>
        <taxon>Dikarya</taxon>
        <taxon>Ascomycota</taxon>
        <taxon>Saccharomycotina</taxon>
        <taxon>Saccharomycetes</taxon>
        <taxon>Phaffomycetales</taxon>
        <taxon>Wickerhamomycetaceae</taxon>
        <taxon>Wickerhamomyces</taxon>
    </lineage>
</organism>
<evidence type="ECO:0000313" key="10">
    <source>
        <dbReference type="EMBL" id="KAH3675930.1"/>
    </source>
</evidence>
<dbReference type="PROSITE" id="PS51382">
    <property type="entry name" value="SPX"/>
    <property type="match status" value="1"/>
</dbReference>
<feature type="compositionally biased region" description="Basic and acidic residues" evidence="6">
    <location>
        <begin position="817"/>
        <end position="836"/>
    </location>
</feature>
<name>A0A9P8PQW9_9ASCO</name>
<feature type="region of interest" description="Disordered" evidence="6">
    <location>
        <begin position="78"/>
        <end position="97"/>
    </location>
</feature>
<dbReference type="CDD" id="cd14475">
    <property type="entry name" value="SPX_SYG1_like"/>
    <property type="match status" value="1"/>
</dbReference>
<reference evidence="10" key="2">
    <citation type="submission" date="2021-01" db="EMBL/GenBank/DDBJ databases">
        <authorList>
            <person name="Schikora-Tamarit M.A."/>
        </authorList>
    </citation>
    <scope>NUCLEOTIDE SEQUENCE</scope>
    <source>
        <strain evidence="10">CBS6341</strain>
    </source>
</reference>
<dbReference type="GO" id="GO:0006817">
    <property type="term" value="P:phosphate ion transport"/>
    <property type="evidence" value="ECO:0007669"/>
    <property type="project" value="TreeGrafter"/>
</dbReference>
<keyword evidence="4 7" id="KW-1133">Transmembrane helix</keyword>
<gene>
    <name evidence="10" type="ORF">WICMUC_002226</name>
</gene>
<feature type="compositionally biased region" description="Polar residues" evidence="6">
    <location>
        <begin position="85"/>
        <end position="95"/>
    </location>
</feature>
<dbReference type="PROSITE" id="PS51380">
    <property type="entry name" value="EXS"/>
    <property type="match status" value="1"/>
</dbReference>
<dbReference type="AlphaFoldDB" id="A0A9P8PQW9"/>
<sequence>MKFAEYLSDNLVPEWQDKYLDYKSGKKRIKKITNLPQSFKTPGFKANNGSYGILNFNAKNNADGTGDAFKLPPAAIKQSEDNDVQKNSSSTNDQTPLLYPVGVQQGRISPQFQQSKTPNYASISVKKQLDLSNSVDPATYGGGSVLMEGISLQDYSSTGLDGFVEWLNKELQKIETFYREKERRLVERFLLLQDQLHLLKEEKIKTKDDVFLGGDELVKSGIAKTSINFAAIRKYELPSLPHFKRKDSESTDDKRDYEVKSQSVSYYVARRQLKAAVQEFYRELELLRSYRMLNRTGIRKLTKKCDKKTKSDLASSYMEKVNNSYFASSDVLENLIPKVEDLFSTYFENGNRKAAVEKLRSAFEEKNYDSSLFSAGLLLGLATPLFVHALYLGLYKTLTHELPQGKYLLQIWAGFFLIIFISLLFTINCFVWTKLKINYKFIFEFNPKSALDYREFPFIPTLSLFAFSIFGWFSFNNFWPEKLNAIYWPWFYFAFSLIIFVLPVNVLFFESRKWLLTTLLRLFLSGLYPVEFRDFFMGDIFCSLSYTMGNLSFFFCVYSTHWRGTDSGTSLCSSGHSRLMGFCSTIPPIWRFLQCIRRYADSGDWFPHLANMVKYGVTMLYYITLSVYRIERNLGNKAVFIFFATVNSIYSALWDIFMDWSLMQNKWLLRDNLVYPAWFYYFAIIVDVTLRFQWIFYALFGEQVEQSAVTSFCVAVAEIIRRFIWIFIRMENEHVTNIHLFRAAREAPLPYEIITRARSAQLNPQGVQEPVADEEVSMSGWNNDTAQQDTPSTLRRRGTILESAVFKTVSKAIVNAHAKDFQRRKTAPEEGDHSSDEENSDGENSIINN</sequence>
<feature type="transmembrane region" description="Helical" evidence="7">
    <location>
        <begin position="536"/>
        <end position="558"/>
    </location>
</feature>
<comment type="subcellular location">
    <subcellularLocation>
        <location evidence="1">Membrane</location>
        <topology evidence="1">Multi-pass membrane protein</topology>
    </subcellularLocation>
</comment>
<feature type="transmembrane region" description="Helical" evidence="7">
    <location>
        <begin position="456"/>
        <end position="475"/>
    </location>
</feature>
<evidence type="ECO:0000256" key="3">
    <source>
        <dbReference type="ARBA" id="ARBA00022692"/>
    </source>
</evidence>
<keyword evidence="5 7" id="KW-0472">Membrane</keyword>
<feature type="transmembrane region" description="Helical" evidence="7">
    <location>
        <begin position="678"/>
        <end position="700"/>
    </location>
</feature>
<dbReference type="Proteomes" id="UP000769528">
    <property type="component" value="Unassembled WGS sequence"/>
</dbReference>
<dbReference type="EMBL" id="JAEUBF010000681">
    <property type="protein sequence ID" value="KAH3675930.1"/>
    <property type="molecule type" value="Genomic_DNA"/>
</dbReference>
<feature type="region of interest" description="Disordered" evidence="6">
    <location>
        <begin position="817"/>
        <end position="849"/>
    </location>
</feature>
<dbReference type="GO" id="GO:0005886">
    <property type="term" value="C:plasma membrane"/>
    <property type="evidence" value="ECO:0007669"/>
    <property type="project" value="TreeGrafter"/>
</dbReference>
<dbReference type="GO" id="GO:0005794">
    <property type="term" value="C:Golgi apparatus"/>
    <property type="evidence" value="ECO:0007669"/>
    <property type="project" value="TreeGrafter"/>
</dbReference>
<feature type="domain" description="EXS" evidence="8">
    <location>
        <begin position="571"/>
        <end position="761"/>
    </location>
</feature>
<dbReference type="Pfam" id="PF03124">
    <property type="entry name" value="EXS"/>
    <property type="match status" value="1"/>
</dbReference>
<dbReference type="PANTHER" id="PTHR10783">
    <property type="entry name" value="XENOTROPIC AND POLYTROPIC RETROVIRUS RECEPTOR 1-RELATED"/>
    <property type="match status" value="1"/>
</dbReference>
<comment type="similarity">
    <text evidence="2">Belongs to the SYG1 (TC 2.A.94) family.</text>
</comment>
<protein>
    <submittedName>
        <fullName evidence="10">Uncharacterized protein</fullName>
    </submittedName>
</protein>
<evidence type="ECO:0000313" key="11">
    <source>
        <dbReference type="Proteomes" id="UP000769528"/>
    </source>
</evidence>
<feature type="transmembrane region" description="Helical" evidence="7">
    <location>
        <begin position="638"/>
        <end position="658"/>
    </location>
</feature>
<dbReference type="GO" id="GO:0016036">
    <property type="term" value="P:cellular response to phosphate starvation"/>
    <property type="evidence" value="ECO:0007669"/>
    <property type="project" value="TreeGrafter"/>
</dbReference>
<feature type="domain" description="SPX" evidence="9">
    <location>
        <begin position="1"/>
        <end position="319"/>
    </location>
</feature>
<dbReference type="GO" id="GO:0000822">
    <property type="term" value="F:inositol hexakisphosphate binding"/>
    <property type="evidence" value="ECO:0007669"/>
    <property type="project" value="TreeGrafter"/>
</dbReference>
<feature type="transmembrane region" description="Helical" evidence="7">
    <location>
        <begin position="411"/>
        <end position="435"/>
    </location>
</feature>
<evidence type="ECO:0000256" key="1">
    <source>
        <dbReference type="ARBA" id="ARBA00004141"/>
    </source>
</evidence>
<evidence type="ECO:0000256" key="4">
    <source>
        <dbReference type="ARBA" id="ARBA00022989"/>
    </source>
</evidence>